<keyword evidence="4" id="KW-0498">Mitosis</keyword>
<gene>
    <name evidence="6" type="ORF">APICC_09492</name>
</gene>
<dbReference type="GO" id="GO:0005634">
    <property type="term" value="C:nucleus"/>
    <property type="evidence" value="ECO:0007669"/>
    <property type="project" value="TreeGrafter"/>
</dbReference>
<accession>A0A2A3EAE4</accession>
<dbReference type="AlphaFoldDB" id="A0A2A3EAE4"/>
<sequence length="854" mass="97562">MEKLKWTTPIKNGNERENLTIKSPVIYKTPVKQYETNSKHTTYQSNISSFSVLPNHITPPSGLTKFMARNPFETDLTNRLHLSVISPTVFSKVSSPSQQSSNFEWSVDELALIQPAKIEEFPIQQIHCIDTETEIKAQAAIDQFFNENEIIPSPWETKRKEIRTKIEVNTPVRSSTDLNLNLDSSNSKKDGWSQTMLTFAPELPSHVMEILKPYFTFVQNQNIESDDANSSNNSLRRKLFFNHEDCVDNDESSICISPVKMNGSLVLSSSPPQSGMLIHGAPLKYLSNEDCHYDTSQINTENLSPPNVSPIHNAIHMSCESVRSHSTTQLNFTMNMSIDQPNNQHKELLDYSLDKSINKKNVETKVEFLNVHNNSICDTRIEKKVLAKNSIYVEHNCDNKSSEFNFKYQNTDNTLKYVTDSCKMNTNDSIFQQTNAMLATSNQQSVSNSAQDTGYQTYSMNNTTNVTDSYNITPVKQKLYWGDQILITDDEFPLSDWKENMKNIFSSTPSRTNREKDNHMNANLQACESDKIEKLYILEIFIDSVTIYAEKLQKILPNELGVDLQFIDMPLFRIFQSYFLLTKPDRSKEITRGPGTFTINFNAGKAYLFTRNPGELVTQMRSKPILLDVYKIKEIVICPEEVKKHPLGHSVIPIPGCLCDHTMMASNDIYHLPKSYEIKNIFVLMDEEYKPSGYINIFLRLTCFGTYTINPFVIVGKRLLYRNIGSFNEFLCTKVMYPDEEERRAAEAGAKFCMPEKIFEESELDTPPRAINIASLILVSKELSERDGYPPNVISPNYPPKIPEISIEEIKFDINRTRRKGFKMIVQEEINGITPRYKTCINIGCPGNICTGQK</sequence>
<dbReference type="GO" id="GO:0019901">
    <property type="term" value="F:protein kinase binding"/>
    <property type="evidence" value="ECO:0007669"/>
    <property type="project" value="TreeGrafter"/>
</dbReference>
<evidence type="ECO:0000256" key="5">
    <source>
        <dbReference type="ARBA" id="ARBA00023306"/>
    </source>
</evidence>
<dbReference type="GO" id="GO:0051301">
    <property type="term" value="P:cell division"/>
    <property type="evidence" value="ECO:0007669"/>
    <property type="project" value="UniProtKB-KW"/>
</dbReference>
<evidence type="ECO:0000256" key="2">
    <source>
        <dbReference type="ARBA" id="ARBA00020055"/>
    </source>
</evidence>
<evidence type="ECO:0000313" key="7">
    <source>
        <dbReference type="Proteomes" id="UP000242457"/>
    </source>
</evidence>
<keyword evidence="3" id="KW-0132">Cell division</keyword>
<protein>
    <recommendedName>
        <fullName evidence="2">Protein aurora borealis</fullName>
    </recommendedName>
</protein>
<evidence type="ECO:0000256" key="4">
    <source>
        <dbReference type="ARBA" id="ARBA00022776"/>
    </source>
</evidence>
<dbReference type="PANTHER" id="PTHR14728">
    <property type="entry name" value="PROTEIN AURORA BOREALIS"/>
    <property type="match status" value="1"/>
</dbReference>
<keyword evidence="5" id="KW-0131">Cell cycle</keyword>
<organism evidence="6 7">
    <name type="scientific">Apis cerana cerana</name>
    <name type="common">Oriental honeybee</name>
    <dbReference type="NCBI Taxonomy" id="94128"/>
    <lineage>
        <taxon>Eukaryota</taxon>
        <taxon>Metazoa</taxon>
        <taxon>Ecdysozoa</taxon>
        <taxon>Arthropoda</taxon>
        <taxon>Hexapoda</taxon>
        <taxon>Insecta</taxon>
        <taxon>Pterygota</taxon>
        <taxon>Neoptera</taxon>
        <taxon>Endopterygota</taxon>
        <taxon>Hymenoptera</taxon>
        <taxon>Apocrita</taxon>
        <taxon>Aculeata</taxon>
        <taxon>Apoidea</taxon>
        <taxon>Anthophila</taxon>
        <taxon>Apidae</taxon>
        <taxon>Apis</taxon>
    </lineage>
</organism>
<dbReference type="Pfam" id="PF15280">
    <property type="entry name" value="BORA_N"/>
    <property type="match status" value="1"/>
</dbReference>
<dbReference type="EMBL" id="KZ288322">
    <property type="protein sequence ID" value="PBC28156.1"/>
    <property type="molecule type" value="Genomic_DNA"/>
</dbReference>
<evidence type="ECO:0000256" key="1">
    <source>
        <dbReference type="ARBA" id="ARBA00010963"/>
    </source>
</evidence>
<name>A0A2A3EAE4_APICC</name>
<dbReference type="STRING" id="94128.A0A2A3EAE4"/>
<dbReference type="GO" id="GO:0007088">
    <property type="term" value="P:regulation of mitotic nuclear division"/>
    <property type="evidence" value="ECO:0007669"/>
    <property type="project" value="TreeGrafter"/>
</dbReference>
<dbReference type="Pfam" id="PF14924">
    <property type="entry name" value="MAP10_N"/>
    <property type="match status" value="1"/>
</dbReference>
<dbReference type="OrthoDB" id="10020858at2759"/>
<dbReference type="GO" id="GO:0005737">
    <property type="term" value="C:cytoplasm"/>
    <property type="evidence" value="ECO:0007669"/>
    <property type="project" value="TreeGrafter"/>
</dbReference>
<dbReference type="PANTHER" id="PTHR14728:SF2">
    <property type="entry name" value="PROTEIN AURORA BOREALIS"/>
    <property type="match status" value="1"/>
</dbReference>
<evidence type="ECO:0000256" key="3">
    <source>
        <dbReference type="ARBA" id="ARBA00022618"/>
    </source>
</evidence>
<keyword evidence="7" id="KW-1185">Reference proteome</keyword>
<evidence type="ECO:0000313" key="6">
    <source>
        <dbReference type="EMBL" id="PBC28156.1"/>
    </source>
</evidence>
<dbReference type="PRINTS" id="PR02038">
    <property type="entry name" value="AURORABORA"/>
</dbReference>
<proteinExistence type="inferred from homology"/>
<dbReference type="GO" id="GO:0060236">
    <property type="term" value="P:regulation of mitotic spindle organization"/>
    <property type="evidence" value="ECO:0007669"/>
    <property type="project" value="TreeGrafter"/>
</dbReference>
<reference evidence="6 7" key="1">
    <citation type="submission" date="2014-07" db="EMBL/GenBank/DDBJ databases">
        <title>Genomic and transcriptomic analysis on Apis cerana provide comprehensive insights into honey bee biology.</title>
        <authorList>
            <person name="Diao Q."/>
            <person name="Sun L."/>
            <person name="Zheng H."/>
            <person name="Zheng H."/>
            <person name="Xu S."/>
            <person name="Wang S."/>
            <person name="Zeng Z."/>
            <person name="Hu F."/>
            <person name="Su S."/>
            <person name="Wu J."/>
        </authorList>
    </citation>
    <scope>NUCLEOTIDE SEQUENCE [LARGE SCALE GENOMIC DNA]</scope>
    <source>
        <tissue evidence="6">Pupae without intestine</tissue>
    </source>
</reference>
<dbReference type="InterPro" id="IPR023252">
    <property type="entry name" value="Aurora_borealis_protein"/>
</dbReference>
<dbReference type="Proteomes" id="UP000242457">
    <property type="component" value="Unassembled WGS sequence"/>
</dbReference>
<comment type="similarity">
    <text evidence="1">Belongs to the BORA family.</text>
</comment>